<dbReference type="Proteomes" id="UP000317648">
    <property type="component" value="Chromosome"/>
</dbReference>
<dbReference type="AlphaFoldDB" id="A0A518DS16"/>
<dbReference type="KEGG" id="lcre:Pla8534_24200"/>
<evidence type="ECO:0000313" key="1">
    <source>
        <dbReference type="EMBL" id="QDU94627.1"/>
    </source>
</evidence>
<proteinExistence type="predicted"/>
<accession>A0A518DS16</accession>
<name>A0A518DS16_9BACT</name>
<keyword evidence="2" id="KW-1185">Reference proteome</keyword>
<dbReference type="OrthoDB" id="9766398at2"/>
<dbReference type="RefSeq" id="WP_145059419.1">
    <property type="nucleotide sequence ID" value="NZ_CP036433.1"/>
</dbReference>
<evidence type="ECO:0000313" key="2">
    <source>
        <dbReference type="Proteomes" id="UP000317648"/>
    </source>
</evidence>
<reference evidence="1 2" key="1">
    <citation type="submission" date="2019-02" db="EMBL/GenBank/DDBJ databases">
        <title>Deep-cultivation of Planctomycetes and their phenomic and genomic characterization uncovers novel biology.</title>
        <authorList>
            <person name="Wiegand S."/>
            <person name="Jogler M."/>
            <person name="Boedeker C."/>
            <person name="Pinto D."/>
            <person name="Vollmers J."/>
            <person name="Rivas-Marin E."/>
            <person name="Kohn T."/>
            <person name="Peeters S.H."/>
            <person name="Heuer A."/>
            <person name="Rast P."/>
            <person name="Oberbeckmann S."/>
            <person name="Bunk B."/>
            <person name="Jeske O."/>
            <person name="Meyerdierks A."/>
            <person name="Storesund J.E."/>
            <person name="Kallscheuer N."/>
            <person name="Luecker S."/>
            <person name="Lage O.M."/>
            <person name="Pohl T."/>
            <person name="Merkel B.J."/>
            <person name="Hornburger P."/>
            <person name="Mueller R.-W."/>
            <person name="Bruemmer F."/>
            <person name="Labrenz M."/>
            <person name="Spormann A.M."/>
            <person name="Op den Camp H."/>
            <person name="Overmann J."/>
            <person name="Amann R."/>
            <person name="Jetten M.S.M."/>
            <person name="Mascher T."/>
            <person name="Medema M.H."/>
            <person name="Devos D.P."/>
            <person name="Kaster A.-K."/>
            <person name="Ovreas L."/>
            <person name="Rohde M."/>
            <person name="Galperin M.Y."/>
            <person name="Jogler C."/>
        </authorList>
    </citation>
    <scope>NUCLEOTIDE SEQUENCE [LARGE SCALE GENOMIC DNA]</scope>
    <source>
        <strain evidence="1 2">Pla85_3_4</strain>
    </source>
</reference>
<sequence length="623" mass="71021">MSVLAIGPRILAAPVIHGSGECALQVRRLMLTQSFDCIAVPLPPSFQQGVEAAIERLPAPSMIAQPDRPRYRTLWTPDAAEAENDDDRREFSYAPIDPCQPVIAALRVALGEHIDRAFIDLETSRFVPYSQLLPDPFALKKVSLERFAAALLPSIPRPPEGQPRDRVRHMAARLRELEQRYSSILLVCSVLDWPWIREAYQEQTPVDAEDDLVEPVERHCIDPKTLIFLLGELPFITGLYEQARAELEDDENLSIDGVKQLLMAARAGYQQELRGRARKITPHLLRQCLKYVRNLTLLDRRLTPDLYTLVIAAKQLAGDRYALQTAETAREYPYPGDAEERVSLGIDQARLPDGEMVDLVNRLPGTPVEWRSCELRPRPEKSTAEKWQMRWNPFAQCSWPPEDELIENFRAHVFDRARTIMNMDLARTEKFTTSLQDGIDVRETLRHWYDGQLYVKVLPPDKGHLDAVVMLFEAPLDPRDYPWRTTWFAEHQEESTLAMCATDYRQEMVGPGIGLATYGGALFLYPPVSIPDIWQNPELNFTETLEERLLAAACLHSRSRQIALLSPAPPGAGWRRLARHYGKSWVHVPLSQFSESTLQQLRMVHVLNGKQVRSYAADFIRKA</sequence>
<protein>
    <submittedName>
        <fullName evidence="1">Uncharacterized protein</fullName>
    </submittedName>
</protein>
<organism evidence="1 2">
    <name type="scientific">Lignipirellula cremea</name>
    <dbReference type="NCBI Taxonomy" id="2528010"/>
    <lineage>
        <taxon>Bacteria</taxon>
        <taxon>Pseudomonadati</taxon>
        <taxon>Planctomycetota</taxon>
        <taxon>Planctomycetia</taxon>
        <taxon>Pirellulales</taxon>
        <taxon>Pirellulaceae</taxon>
        <taxon>Lignipirellula</taxon>
    </lineage>
</organism>
<gene>
    <name evidence="1" type="ORF">Pla8534_24200</name>
</gene>
<dbReference type="EMBL" id="CP036433">
    <property type="protein sequence ID" value="QDU94627.1"/>
    <property type="molecule type" value="Genomic_DNA"/>
</dbReference>